<evidence type="ECO:0000313" key="8">
    <source>
        <dbReference type="Proteomes" id="UP001345691"/>
    </source>
</evidence>
<keyword evidence="8" id="KW-1185">Reference proteome</keyword>
<dbReference type="InterPro" id="IPR036291">
    <property type="entry name" value="NAD(P)-bd_dom_sf"/>
</dbReference>
<protein>
    <recommendedName>
        <fullName evidence="6">Alcohol dehydrogenase-like C-terminal domain-containing protein</fullName>
    </recommendedName>
</protein>
<dbReference type="Gene3D" id="3.90.180.10">
    <property type="entry name" value="Medium-chain alcohol dehydrogenases, catalytic domain"/>
    <property type="match status" value="1"/>
</dbReference>
<comment type="cofactor">
    <cofactor evidence="1">
        <name>Zn(2+)</name>
        <dbReference type="ChEBI" id="CHEBI:29105"/>
    </cofactor>
</comment>
<gene>
    <name evidence="7" type="ORF">LTR69_005131</name>
</gene>
<evidence type="ECO:0000256" key="5">
    <source>
        <dbReference type="ARBA" id="ARBA00023027"/>
    </source>
</evidence>
<keyword evidence="3" id="KW-0862">Zinc</keyword>
<comment type="caution">
    <text evidence="7">The sequence shown here is derived from an EMBL/GenBank/DDBJ whole genome shotgun (WGS) entry which is preliminary data.</text>
</comment>
<evidence type="ECO:0000256" key="2">
    <source>
        <dbReference type="ARBA" id="ARBA00022723"/>
    </source>
</evidence>
<organism evidence="7 8">
    <name type="scientific">Exophiala sideris</name>
    <dbReference type="NCBI Taxonomy" id="1016849"/>
    <lineage>
        <taxon>Eukaryota</taxon>
        <taxon>Fungi</taxon>
        <taxon>Dikarya</taxon>
        <taxon>Ascomycota</taxon>
        <taxon>Pezizomycotina</taxon>
        <taxon>Eurotiomycetes</taxon>
        <taxon>Chaetothyriomycetidae</taxon>
        <taxon>Chaetothyriales</taxon>
        <taxon>Herpotrichiellaceae</taxon>
        <taxon>Exophiala</taxon>
    </lineage>
</organism>
<proteinExistence type="predicted"/>
<dbReference type="PANTHER" id="PTHR42940">
    <property type="entry name" value="ALCOHOL DEHYDROGENASE 1-RELATED"/>
    <property type="match status" value="1"/>
</dbReference>
<accession>A0ABR0JDE0</accession>
<keyword evidence="2" id="KW-0479">Metal-binding</keyword>
<reference evidence="7 8" key="1">
    <citation type="submission" date="2023-08" db="EMBL/GenBank/DDBJ databases">
        <title>Black Yeasts Isolated from many extreme environments.</title>
        <authorList>
            <person name="Coleine C."/>
            <person name="Stajich J.E."/>
            <person name="Selbmann L."/>
        </authorList>
    </citation>
    <scope>NUCLEOTIDE SEQUENCE [LARGE SCALE GENOMIC DNA]</scope>
    <source>
        <strain evidence="7 8">CCFEE 6328</strain>
    </source>
</reference>
<dbReference type="EMBL" id="JAVRRF010000009">
    <property type="protein sequence ID" value="KAK5061947.1"/>
    <property type="molecule type" value="Genomic_DNA"/>
</dbReference>
<dbReference type="Gene3D" id="3.40.50.720">
    <property type="entry name" value="NAD(P)-binding Rossmann-like Domain"/>
    <property type="match status" value="1"/>
</dbReference>
<feature type="domain" description="Alcohol dehydrogenase-like C-terminal" evidence="6">
    <location>
        <begin position="17"/>
        <end position="89"/>
    </location>
</feature>
<evidence type="ECO:0000256" key="1">
    <source>
        <dbReference type="ARBA" id="ARBA00001947"/>
    </source>
</evidence>
<name>A0ABR0JDE0_9EURO</name>
<keyword evidence="4" id="KW-0560">Oxidoreductase</keyword>
<evidence type="ECO:0000313" key="7">
    <source>
        <dbReference type="EMBL" id="KAK5061947.1"/>
    </source>
</evidence>
<dbReference type="Pfam" id="PF00107">
    <property type="entry name" value="ADH_zinc_N"/>
    <property type="match status" value="1"/>
</dbReference>
<dbReference type="SUPFAM" id="SSF51735">
    <property type="entry name" value="NAD(P)-binding Rossmann-fold domains"/>
    <property type="match status" value="1"/>
</dbReference>
<dbReference type="Proteomes" id="UP001345691">
    <property type="component" value="Unassembled WGS sequence"/>
</dbReference>
<keyword evidence="5" id="KW-0520">NAD</keyword>
<evidence type="ECO:0000256" key="4">
    <source>
        <dbReference type="ARBA" id="ARBA00023002"/>
    </source>
</evidence>
<sequence>MNPEAGKWCVIAGAAGALGHLAIQYAKQMGLKVLGIDGHGLGKENFCMKMGADAFVDFTTEDFVESVLARTDGGADYILVLSPHQSAYEYVVPPICGCKSLTSLSCSAAGQYANFKAQIMAVGIGNSCMSLRPILKKDLIIRSNETGTKADMQSALDICAQGKVVPEVEMVELGDINAALDRVKSGQVMGKLILDLGSEKVD</sequence>
<dbReference type="InterPro" id="IPR013149">
    <property type="entry name" value="ADH-like_C"/>
</dbReference>
<evidence type="ECO:0000256" key="3">
    <source>
        <dbReference type="ARBA" id="ARBA00022833"/>
    </source>
</evidence>
<dbReference type="PANTHER" id="PTHR42940:SF3">
    <property type="entry name" value="ALCOHOL DEHYDROGENASE 1-RELATED"/>
    <property type="match status" value="1"/>
</dbReference>
<evidence type="ECO:0000259" key="6">
    <source>
        <dbReference type="Pfam" id="PF00107"/>
    </source>
</evidence>